<dbReference type="EMBL" id="ANHY01000006">
    <property type="protein sequence ID" value="EKV31376.1"/>
    <property type="molecule type" value="Genomic_DNA"/>
</dbReference>
<evidence type="ECO:0000313" key="4">
    <source>
        <dbReference type="Proteomes" id="UP000009881"/>
    </source>
</evidence>
<gene>
    <name evidence="3" type="ORF">C882_3749</name>
</gene>
<feature type="region of interest" description="Disordered" evidence="1">
    <location>
        <begin position="147"/>
        <end position="183"/>
    </location>
</feature>
<evidence type="ECO:0000313" key="3">
    <source>
        <dbReference type="EMBL" id="EKV31376.1"/>
    </source>
</evidence>
<dbReference type="RefSeq" id="WP_009539857.1">
    <property type="nucleotide sequence ID" value="NZ_ANHY01000006.1"/>
</dbReference>
<reference evidence="3 4" key="1">
    <citation type="journal article" date="2013" name="Genome Announc.">
        <title>Draft Genome Sequence of an Alphaproteobacterium, Caenispirillum salinarum AK4(T), Isolated from a Solar Saltern.</title>
        <authorList>
            <person name="Khatri I."/>
            <person name="Singh A."/>
            <person name="Korpole S."/>
            <person name="Pinnaka A.K."/>
            <person name="Subramanian S."/>
        </authorList>
    </citation>
    <scope>NUCLEOTIDE SEQUENCE [LARGE SCALE GENOMIC DNA]</scope>
    <source>
        <strain evidence="3 4">AK4</strain>
    </source>
</reference>
<evidence type="ECO:0000256" key="1">
    <source>
        <dbReference type="SAM" id="MobiDB-lite"/>
    </source>
</evidence>
<feature type="compositionally biased region" description="Acidic residues" evidence="1">
    <location>
        <begin position="153"/>
        <end position="167"/>
    </location>
</feature>
<keyword evidence="2" id="KW-0812">Transmembrane</keyword>
<feature type="transmembrane region" description="Helical" evidence="2">
    <location>
        <begin position="60"/>
        <end position="78"/>
    </location>
</feature>
<protein>
    <submittedName>
        <fullName evidence="3">Uncharacterized protein</fullName>
    </submittedName>
</protein>
<feature type="compositionally biased region" description="Low complexity" evidence="1">
    <location>
        <begin position="168"/>
        <end position="183"/>
    </location>
</feature>
<keyword evidence="2" id="KW-0472">Membrane</keyword>
<feature type="transmembrane region" description="Helical" evidence="2">
    <location>
        <begin position="98"/>
        <end position="127"/>
    </location>
</feature>
<dbReference type="eggNOG" id="ENOG5033461">
    <property type="taxonomic scope" value="Bacteria"/>
</dbReference>
<accession>K9HSS6</accession>
<dbReference type="Proteomes" id="UP000009881">
    <property type="component" value="Unassembled WGS sequence"/>
</dbReference>
<organism evidence="3 4">
    <name type="scientific">Caenispirillum salinarum AK4</name>
    <dbReference type="NCBI Taxonomy" id="1238182"/>
    <lineage>
        <taxon>Bacteria</taxon>
        <taxon>Pseudomonadati</taxon>
        <taxon>Pseudomonadota</taxon>
        <taxon>Alphaproteobacteria</taxon>
        <taxon>Rhodospirillales</taxon>
        <taxon>Novispirillaceae</taxon>
        <taxon>Caenispirillum</taxon>
    </lineage>
</organism>
<dbReference type="OrthoDB" id="7357449at2"/>
<evidence type="ECO:0000256" key="2">
    <source>
        <dbReference type="SAM" id="Phobius"/>
    </source>
</evidence>
<dbReference type="AlphaFoldDB" id="K9HSS6"/>
<comment type="caution">
    <text evidence="3">The sequence shown here is derived from an EMBL/GenBank/DDBJ whole genome shotgun (WGS) entry which is preliminary data.</text>
</comment>
<proteinExistence type="predicted"/>
<name>K9HSS6_9PROT</name>
<feature type="transmembrane region" description="Helical" evidence="2">
    <location>
        <begin position="20"/>
        <end position="53"/>
    </location>
</feature>
<keyword evidence="4" id="KW-1185">Reference proteome</keyword>
<keyword evidence="2" id="KW-1133">Transmembrane helix</keyword>
<sequence>MAKKNKKRASKRKGGVANGIGMLVMGVPLVILFLPTVVLLAFAMLPTVVAYVVERGSYRYGFICVGGFNFAGVSPYLLNMWFERHDITMALDTLSNVFALMLIYGAAGFGWLLYAVTPTLVGSFLSLTSSRRIAKLRADQRRLVEQWGPEVTEGADDDIGSAAETEEPSAPGAPEPAGANAKA</sequence>
<dbReference type="STRING" id="1238182.C882_3749"/>